<feature type="non-terminal residue" evidence="1">
    <location>
        <position position="1"/>
    </location>
</feature>
<protein>
    <submittedName>
        <fullName evidence="1">14728_t:CDS:1</fullName>
    </submittedName>
</protein>
<proteinExistence type="predicted"/>
<evidence type="ECO:0000313" key="1">
    <source>
        <dbReference type="EMBL" id="CAG8523142.1"/>
    </source>
</evidence>
<dbReference type="Proteomes" id="UP000789702">
    <property type="component" value="Unassembled WGS sequence"/>
</dbReference>
<sequence length="501" mass="57674">EGEVVWLDAKKILDETMLAKCNEINETPIKYWPSVITEIISPPGSENSESEFYTIKLLILRGQKEVDINSIQPWLLYRPEILGIRKASRISSDIDLDNPEPEQIAAAYIKAVRKARDIETTYTPMFQYDYHRPDDFQGPDEAKSKRFAEMEKYTHFKAIYFGAEILCEDDIVRLIPNKNSRNEKGSLLKSRNIDRRLYLQITSIYKHPKKGIHLTGDMYNRGNLLENNKYQWFPVNEDDEEYNIDLSEVAGRFYSMWPDQTEIMPCKTANILEKRQSMTGEDELTLTTDFWLSLKSDEISSDESTSQSELSDFSDSTRQTRKRSIPFDHPPDELPKKRKIESSNPEIKFETSNPEIKSEISNPEIKLETSNPEIKFETSIPTSYIPDTEINDYALTNKVTSDTSSCLDTISPNTPTFETDEGETDGDETDEYETGEDETDNEIKYEANQMICRLQVGFRELPVKKTSLNDNLPSFPDRYPVSRNSGFLKASSSLYTVPQSK</sequence>
<evidence type="ECO:0000313" key="2">
    <source>
        <dbReference type="Proteomes" id="UP000789702"/>
    </source>
</evidence>
<gene>
    <name evidence="1" type="ORF">DHETER_LOCUS4015</name>
</gene>
<comment type="caution">
    <text evidence="1">The sequence shown here is derived from an EMBL/GenBank/DDBJ whole genome shotgun (WGS) entry which is preliminary data.</text>
</comment>
<name>A0ACA9LGL8_9GLOM</name>
<accession>A0ACA9LGL8</accession>
<reference evidence="1" key="1">
    <citation type="submission" date="2021-06" db="EMBL/GenBank/DDBJ databases">
        <authorList>
            <person name="Kallberg Y."/>
            <person name="Tangrot J."/>
            <person name="Rosling A."/>
        </authorList>
    </citation>
    <scope>NUCLEOTIDE SEQUENCE</scope>
    <source>
        <strain evidence="1">IL203A</strain>
    </source>
</reference>
<keyword evidence="2" id="KW-1185">Reference proteome</keyword>
<dbReference type="EMBL" id="CAJVPU010003785">
    <property type="protein sequence ID" value="CAG8523142.1"/>
    <property type="molecule type" value="Genomic_DNA"/>
</dbReference>
<organism evidence="1 2">
    <name type="scientific">Dentiscutata heterogama</name>
    <dbReference type="NCBI Taxonomy" id="1316150"/>
    <lineage>
        <taxon>Eukaryota</taxon>
        <taxon>Fungi</taxon>
        <taxon>Fungi incertae sedis</taxon>
        <taxon>Mucoromycota</taxon>
        <taxon>Glomeromycotina</taxon>
        <taxon>Glomeromycetes</taxon>
        <taxon>Diversisporales</taxon>
        <taxon>Gigasporaceae</taxon>
        <taxon>Dentiscutata</taxon>
    </lineage>
</organism>